<keyword evidence="7" id="KW-0032">Aminotransferase</keyword>
<dbReference type="CDD" id="cd07377">
    <property type="entry name" value="WHTH_GntR"/>
    <property type="match status" value="1"/>
</dbReference>
<dbReference type="SUPFAM" id="SSF53383">
    <property type="entry name" value="PLP-dependent transferases"/>
    <property type="match status" value="1"/>
</dbReference>
<evidence type="ECO:0000256" key="4">
    <source>
        <dbReference type="ARBA" id="ARBA00023125"/>
    </source>
</evidence>
<feature type="domain" description="HTH gntR-type" evidence="6">
    <location>
        <begin position="14"/>
        <end position="82"/>
    </location>
</feature>
<sequence>MLNQLFYFDRLDNVSLTTQVRQMIVNAIHEHRYPLEKPLPSSRDLATQLGVSRNTVVSAYSSLLQSGFLIAKTRAGHFINPDIYDTEILRDPLMQELSEGYHEPDWNRLFKCRPSMQKNITKPADWQDMPYPFIYGQIDPQYFPLNEWRECTRNALSVASLRSWSSDNVIADDPDLVEQIRTRLLPRRGITAKSKEILITIGSQQGLHLLASLLVDGKTTVGMEDPGYPDARNIFSLRTEKLRYLSIDQDGLMPSDKFSGCDLIYLTPSHQVPTTATMPLARRKEILERGAKENLLLIEDDYDSEINFMSNPSPAIKSFDRDGRVIYLSSLSKTLAPGLRIGYMVASQTLIEEARAMRRLELRHPPANNQRTLALFLAQGSHDALTRRLMKIYKKRWLLMVQAIKSHLSGCSPIHSNGGMAVWLKTPKKIDCLVLAKRAAEHGIVIEPGAVYFSDHSQGKNYFRLGFSVIPDEKIEPGIRLLSKVIADLLAE</sequence>
<dbReference type="InterPro" id="IPR015421">
    <property type="entry name" value="PyrdxlP-dep_Trfase_major"/>
</dbReference>
<dbReference type="GO" id="GO:0008483">
    <property type="term" value="F:transaminase activity"/>
    <property type="evidence" value="ECO:0007669"/>
    <property type="project" value="UniProtKB-KW"/>
</dbReference>
<reference evidence="7" key="2">
    <citation type="journal article" date="2023" name="Syst. Appl. Microbiol.">
        <title>Govania unica gen. nov., sp. nov., a rare biosphere bacterium that represents a novel family in the class Alphaproteobacteria.</title>
        <authorList>
            <person name="Vandamme P."/>
            <person name="Peeters C."/>
            <person name="Hettiarachchi A."/>
            <person name="Cnockaert M."/>
            <person name="Carlier A."/>
        </authorList>
    </citation>
    <scope>NUCLEOTIDE SEQUENCE</scope>
    <source>
        <strain evidence="7">LMG 31809</strain>
    </source>
</reference>
<evidence type="ECO:0000256" key="1">
    <source>
        <dbReference type="ARBA" id="ARBA00005384"/>
    </source>
</evidence>
<keyword evidence="2" id="KW-0663">Pyridoxal phosphate</keyword>
<keyword evidence="7" id="KW-0808">Transferase</keyword>
<protein>
    <submittedName>
        <fullName evidence="7">PLP-dependent aminotransferase family protein</fullName>
    </submittedName>
</protein>
<dbReference type="Pfam" id="PF00155">
    <property type="entry name" value="Aminotran_1_2"/>
    <property type="match status" value="1"/>
</dbReference>
<dbReference type="InterPro" id="IPR004839">
    <property type="entry name" value="Aminotransferase_I/II_large"/>
</dbReference>
<keyword evidence="4" id="KW-0238">DNA-binding</keyword>
<organism evidence="7 8">
    <name type="scientific">Govanella unica</name>
    <dbReference type="NCBI Taxonomy" id="2975056"/>
    <lineage>
        <taxon>Bacteria</taxon>
        <taxon>Pseudomonadati</taxon>
        <taxon>Pseudomonadota</taxon>
        <taxon>Alphaproteobacteria</taxon>
        <taxon>Emcibacterales</taxon>
        <taxon>Govanellaceae</taxon>
        <taxon>Govanella</taxon>
    </lineage>
</organism>
<evidence type="ECO:0000256" key="2">
    <source>
        <dbReference type="ARBA" id="ARBA00022898"/>
    </source>
</evidence>
<dbReference type="PANTHER" id="PTHR46577:SF1">
    <property type="entry name" value="HTH-TYPE TRANSCRIPTIONAL REGULATORY PROTEIN GABR"/>
    <property type="match status" value="1"/>
</dbReference>
<dbReference type="SMART" id="SM00345">
    <property type="entry name" value="HTH_GNTR"/>
    <property type="match status" value="1"/>
</dbReference>
<dbReference type="PROSITE" id="PS50949">
    <property type="entry name" value="HTH_GNTR"/>
    <property type="match status" value="1"/>
</dbReference>
<comment type="similarity">
    <text evidence="1">In the C-terminal section; belongs to the class-I pyridoxal-phosphate-dependent aminotransferase family.</text>
</comment>
<dbReference type="InterPro" id="IPR015424">
    <property type="entry name" value="PyrdxlP-dep_Trfase"/>
</dbReference>
<dbReference type="GO" id="GO:0030170">
    <property type="term" value="F:pyridoxal phosphate binding"/>
    <property type="evidence" value="ECO:0007669"/>
    <property type="project" value="InterPro"/>
</dbReference>
<dbReference type="InterPro" id="IPR051446">
    <property type="entry name" value="HTH_trans_reg/aminotransferase"/>
</dbReference>
<dbReference type="InterPro" id="IPR036388">
    <property type="entry name" value="WH-like_DNA-bd_sf"/>
</dbReference>
<dbReference type="GO" id="GO:0003677">
    <property type="term" value="F:DNA binding"/>
    <property type="evidence" value="ECO:0007669"/>
    <property type="project" value="UniProtKB-KW"/>
</dbReference>
<evidence type="ECO:0000313" key="7">
    <source>
        <dbReference type="EMBL" id="MDA5194421.1"/>
    </source>
</evidence>
<dbReference type="CDD" id="cd00609">
    <property type="entry name" value="AAT_like"/>
    <property type="match status" value="1"/>
</dbReference>
<dbReference type="Pfam" id="PF00392">
    <property type="entry name" value="GntR"/>
    <property type="match status" value="1"/>
</dbReference>
<proteinExistence type="inferred from homology"/>
<dbReference type="InterPro" id="IPR000524">
    <property type="entry name" value="Tscrpt_reg_HTH_GntR"/>
</dbReference>
<comment type="caution">
    <text evidence="7">The sequence shown here is derived from an EMBL/GenBank/DDBJ whole genome shotgun (WGS) entry which is preliminary data.</text>
</comment>
<dbReference type="PRINTS" id="PR00035">
    <property type="entry name" value="HTHGNTR"/>
</dbReference>
<name>A0A9X3TYQ0_9PROT</name>
<evidence type="ECO:0000256" key="5">
    <source>
        <dbReference type="ARBA" id="ARBA00023163"/>
    </source>
</evidence>
<reference evidence="7" key="1">
    <citation type="submission" date="2022-08" db="EMBL/GenBank/DDBJ databases">
        <authorList>
            <person name="Vandamme P."/>
            <person name="Hettiarachchi A."/>
            <person name="Peeters C."/>
            <person name="Cnockaert M."/>
            <person name="Carlier A."/>
        </authorList>
    </citation>
    <scope>NUCLEOTIDE SEQUENCE</scope>
    <source>
        <strain evidence="7">LMG 31809</strain>
    </source>
</reference>
<evidence type="ECO:0000313" key="8">
    <source>
        <dbReference type="Proteomes" id="UP001141619"/>
    </source>
</evidence>
<evidence type="ECO:0000259" key="6">
    <source>
        <dbReference type="PROSITE" id="PS50949"/>
    </source>
</evidence>
<dbReference type="Gene3D" id="1.10.10.10">
    <property type="entry name" value="Winged helix-like DNA-binding domain superfamily/Winged helix DNA-binding domain"/>
    <property type="match status" value="1"/>
</dbReference>
<keyword evidence="5" id="KW-0804">Transcription</keyword>
<dbReference type="SUPFAM" id="SSF46785">
    <property type="entry name" value="Winged helix' DNA-binding domain"/>
    <property type="match status" value="1"/>
</dbReference>
<dbReference type="RefSeq" id="WP_274944124.1">
    <property type="nucleotide sequence ID" value="NZ_JANWOI010000003.1"/>
</dbReference>
<dbReference type="GO" id="GO:0003700">
    <property type="term" value="F:DNA-binding transcription factor activity"/>
    <property type="evidence" value="ECO:0007669"/>
    <property type="project" value="InterPro"/>
</dbReference>
<keyword evidence="8" id="KW-1185">Reference proteome</keyword>
<dbReference type="EMBL" id="JANWOI010000003">
    <property type="protein sequence ID" value="MDA5194421.1"/>
    <property type="molecule type" value="Genomic_DNA"/>
</dbReference>
<dbReference type="AlphaFoldDB" id="A0A9X3TYQ0"/>
<evidence type="ECO:0000256" key="3">
    <source>
        <dbReference type="ARBA" id="ARBA00023015"/>
    </source>
</evidence>
<dbReference type="Gene3D" id="3.40.640.10">
    <property type="entry name" value="Type I PLP-dependent aspartate aminotransferase-like (Major domain)"/>
    <property type="match status" value="1"/>
</dbReference>
<dbReference type="Proteomes" id="UP001141619">
    <property type="component" value="Unassembled WGS sequence"/>
</dbReference>
<accession>A0A9X3TYQ0</accession>
<gene>
    <name evidence="7" type="ORF">NYP16_10705</name>
</gene>
<dbReference type="InterPro" id="IPR036390">
    <property type="entry name" value="WH_DNA-bd_sf"/>
</dbReference>
<keyword evidence="3" id="KW-0805">Transcription regulation</keyword>
<dbReference type="PANTHER" id="PTHR46577">
    <property type="entry name" value="HTH-TYPE TRANSCRIPTIONAL REGULATORY PROTEIN GABR"/>
    <property type="match status" value="1"/>
</dbReference>